<dbReference type="PROSITE" id="PS50931">
    <property type="entry name" value="HTH_LYSR"/>
    <property type="match status" value="1"/>
</dbReference>
<keyword evidence="3" id="KW-0238">DNA-binding</keyword>
<dbReference type="InterPro" id="IPR000847">
    <property type="entry name" value="LysR_HTH_N"/>
</dbReference>
<evidence type="ECO:0000256" key="2">
    <source>
        <dbReference type="ARBA" id="ARBA00023015"/>
    </source>
</evidence>
<sequence>MLDRLHTMTVFLAVIDEGGFTAAARRLSMTVPHVTRHVTALEKQLDTRLLQRTTRSVSLTPAGERYATRAREILKAVDSATTEVQSNTSALSGVLRIVSTPSLTDALISPLAADFCTQYPGIALDVHVDSNLAPDMNRYDLGFMQVFENFNASIVARKLSTSEAILCAAPSYVQRHGAPQTPHELAQHRCVLRRREGQQRDSFSLWHSNQPTSEPPVHDIVVTAAITISQTAGILQMVLDGAGIAEFTLDSARPFLNEGLLLPVLPGWITGRLHVLMTLPTHKHIPLRTKAFMDFIAQAHQAGKIDRC</sequence>
<dbReference type="PANTHER" id="PTHR30537">
    <property type="entry name" value="HTH-TYPE TRANSCRIPTIONAL REGULATOR"/>
    <property type="match status" value="1"/>
</dbReference>
<accession>A0A843B5X8</accession>
<dbReference type="Gene3D" id="3.40.190.290">
    <property type="match status" value="1"/>
</dbReference>
<keyword evidence="7" id="KW-1185">Reference proteome</keyword>
<organism evidence="6 7">
    <name type="scientific">Comamonas suwonensis</name>
    <dbReference type="NCBI Taxonomy" id="2606214"/>
    <lineage>
        <taxon>Bacteria</taxon>
        <taxon>Pseudomonadati</taxon>
        <taxon>Pseudomonadota</taxon>
        <taxon>Betaproteobacteria</taxon>
        <taxon>Burkholderiales</taxon>
        <taxon>Comamonadaceae</taxon>
        <taxon>Comamonas</taxon>
    </lineage>
</organism>
<dbReference type="EMBL" id="JABBCQ020000015">
    <property type="protein sequence ID" value="MBI1626103.1"/>
    <property type="molecule type" value="Genomic_DNA"/>
</dbReference>
<dbReference type="InterPro" id="IPR058163">
    <property type="entry name" value="LysR-type_TF_proteobact-type"/>
</dbReference>
<evidence type="ECO:0000256" key="1">
    <source>
        <dbReference type="ARBA" id="ARBA00009437"/>
    </source>
</evidence>
<evidence type="ECO:0000256" key="4">
    <source>
        <dbReference type="ARBA" id="ARBA00023163"/>
    </source>
</evidence>
<dbReference type="Pfam" id="PF00126">
    <property type="entry name" value="HTH_1"/>
    <property type="match status" value="1"/>
</dbReference>
<dbReference type="InterPro" id="IPR005119">
    <property type="entry name" value="LysR_subst-bd"/>
</dbReference>
<keyword evidence="4" id="KW-0804">Transcription</keyword>
<dbReference type="FunFam" id="1.10.10.10:FF:000001">
    <property type="entry name" value="LysR family transcriptional regulator"/>
    <property type="match status" value="1"/>
</dbReference>
<dbReference type="PANTHER" id="PTHR30537:SF5">
    <property type="entry name" value="HTH-TYPE TRANSCRIPTIONAL ACTIVATOR TTDR-RELATED"/>
    <property type="match status" value="1"/>
</dbReference>
<dbReference type="SUPFAM" id="SSF46785">
    <property type="entry name" value="Winged helix' DNA-binding domain"/>
    <property type="match status" value="1"/>
</dbReference>
<dbReference type="AlphaFoldDB" id="A0A843B5X8"/>
<comment type="caution">
    <text evidence="6">The sequence shown here is derived from an EMBL/GenBank/DDBJ whole genome shotgun (WGS) entry which is preliminary data.</text>
</comment>
<dbReference type="Pfam" id="PF03466">
    <property type="entry name" value="LysR_substrate"/>
    <property type="match status" value="1"/>
</dbReference>
<evidence type="ECO:0000313" key="6">
    <source>
        <dbReference type="EMBL" id="MBI1626103.1"/>
    </source>
</evidence>
<dbReference type="RefSeq" id="WP_198461385.1">
    <property type="nucleotide sequence ID" value="NZ_JABBCQ020000015.1"/>
</dbReference>
<dbReference type="InterPro" id="IPR036390">
    <property type="entry name" value="WH_DNA-bd_sf"/>
</dbReference>
<evidence type="ECO:0000313" key="7">
    <source>
        <dbReference type="Proteomes" id="UP000530032"/>
    </source>
</evidence>
<dbReference type="InterPro" id="IPR036388">
    <property type="entry name" value="WH-like_DNA-bd_sf"/>
</dbReference>
<gene>
    <name evidence="6" type="ORF">HF327_016540</name>
</gene>
<dbReference type="CDD" id="cd08422">
    <property type="entry name" value="PBP2_CrgA_like"/>
    <property type="match status" value="1"/>
</dbReference>
<feature type="domain" description="HTH lysR-type" evidence="5">
    <location>
        <begin position="3"/>
        <end position="60"/>
    </location>
</feature>
<proteinExistence type="inferred from homology"/>
<dbReference type="GO" id="GO:0003700">
    <property type="term" value="F:DNA-binding transcription factor activity"/>
    <property type="evidence" value="ECO:0007669"/>
    <property type="project" value="InterPro"/>
</dbReference>
<evidence type="ECO:0000259" key="5">
    <source>
        <dbReference type="PROSITE" id="PS50931"/>
    </source>
</evidence>
<dbReference type="Gene3D" id="1.10.10.10">
    <property type="entry name" value="Winged helix-like DNA-binding domain superfamily/Winged helix DNA-binding domain"/>
    <property type="match status" value="1"/>
</dbReference>
<dbReference type="GO" id="GO:0003677">
    <property type="term" value="F:DNA binding"/>
    <property type="evidence" value="ECO:0007669"/>
    <property type="project" value="UniProtKB-KW"/>
</dbReference>
<name>A0A843B5X8_9BURK</name>
<comment type="similarity">
    <text evidence="1">Belongs to the LysR transcriptional regulatory family.</text>
</comment>
<dbReference type="SUPFAM" id="SSF53850">
    <property type="entry name" value="Periplasmic binding protein-like II"/>
    <property type="match status" value="1"/>
</dbReference>
<keyword evidence="2" id="KW-0805">Transcription regulation</keyword>
<dbReference type="Proteomes" id="UP000530032">
    <property type="component" value="Unassembled WGS sequence"/>
</dbReference>
<protein>
    <submittedName>
        <fullName evidence="6">LysR family transcriptional regulator</fullName>
    </submittedName>
</protein>
<reference evidence="6" key="1">
    <citation type="submission" date="2020-12" db="EMBL/GenBank/DDBJ databases">
        <title>Comamonas sp. nov., isolated from stream water.</title>
        <authorList>
            <person name="Park K.-H."/>
        </authorList>
    </citation>
    <scope>NUCLEOTIDE SEQUENCE</scope>
    <source>
        <strain evidence="6">EJ-4</strain>
    </source>
</reference>
<evidence type="ECO:0000256" key="3">
    <source>
        <dbReference type="ARBA" id="ARBA00023125"/>
    </source>
</evidence>